<dbReference type="RefSeq" id="WP_106770128.1">
    <property type="nucleotide sequence ID" value="NZ_PXYK01000001.1"/>
</dbReference>
<feature type="compositionally biased region" description="Polar residues" evidence="1">
    <location>
        <begin position="76"/>
        <end position="87"/>
    </location>
</feature>
<feature type="signal peptide" evidence="2">
    <location>
        <begin position="1"/>
        <end position="32"/>
    </location>
</feature>
<feature type="region of interest" description="Disordered" evidence="1">
    <location>
        <begin position="40"/>
        <end position="118"/>
    </location>
</feature>
<protein>
    <recommendedName>
        <fullName evidence="5">DUF4148 domain-containing protein</fullName>
    </recommendedName>
</protein>
<dbReference type="PROSITE" id="PS51257">
    <property type="entry name" value="PROKAR_LIPOPROTEIN"/>
    <property type="match status" value="1"/>
</dbReference>
<evidence type="ECO:0000313" key="3">
    <source>
        <dbReference type="EMBL" id="PSJ65586.1"/>
    </source>
</evidence>
<dbReference type="EMBL" id="PXYK01000001">
    <property type="protein sequence ID" value="PSJ65586.1"/>
    <property type="molecule type" value="Genomic_DNA"/>
</dbReference>
<evidence type="ECO:0000256" key="2">
    <source>
        <dbReference type="SAM" id="SignalP"/>
    </source>
</evidence>
<dbReference type="AlphaFoldDB" id="A0A2P7SSY6"/>
<keyword evidence="2" id="KW-0732">Signal</keyword>
<accession>A0A2P7SSY6</accession>
<comment type="caution">
    <text evidence="3">The sequence shown here is derived from an EMBL/GenBank/DDBJ whole genome shotgun (WGS) entry which is preliminary data.</text>
</comment>
<evidence type="ECO:0000256" key="1">
    <source>
        <dbReference type="SAM" id="MobiDB-lite"/>
    </source>
</evidence>
<proteinExistence type="predicted"/>
<dbReference type="OrthoDB" id="8115249at2"/>
<evidence type="ECO:0008006" key="5">
    <source>
        <dbReference type="Google" id="ProtNLM"/>
    </source>
</evidence>
<feature type="chain" id="PRO_5015143663" description="DUF4148 domain-containing protein" evidence="2">
    <location>
        <begin position="33"/>
        <end position="118"/>
    </location>
</feature>
<gene>
    <name evidence="3" type="ORF">C7I84_00150</name>
</gene>
<dbReference type="Proteomes" id="UP000241229">
    <property type="component" value="Unassembled WGS sequence"/>
</dbReference>
<organism evidence="3 4">
    <name type="scientific">Kumtagia ephedrae</name>
    <dbReference type="NCBI Taxonomy" id="2116701"/>
    <lineage>
        <taxon>Bacteria</taxon>
        <taxon>Pseudomonadati</taxon>
        <taxon>Pseudomonadota</taxon>
        <taxon>Alphaproteobacteria</taxon>
        <taxon>Hyphomicrobiales</taxon>
        <taxon>Phyllobacteriaceae</taxon>
        <taxon>Kumtagia</taxon>
    </lineage>
</organism>
<evidence type="ECO:0000313" key="4">
    <source>
        <dbReference type="Proteomes" id="UP000241229"/>
    </source>
</evidence>
<keyword evidence="4" id="KW-1185">Reference proteome</keyword>
<sequence>MTVGYKSSPAAMCRAGLAAVLVSILAGCASSASDTAMPLVPQRGPLNTGTYPNLNVPPQVAAPPMTDEDKGRVTARIQSAQSAQATSGRGVGTTGDPRRLQKLAEEHGGDTLKAIEAQ</sequence>
<name>A0A2P7SSY6_9HYPH</name>
<reference evidence="3 4" key="1">
    <citation type="submission" date="2018-03" db="EMBL/GenBank/DDBJ databases">
        <title>The draft genome of Mesorhizobium sp. 6GN-30.</title>
        <authorList>
            <person name="Liu L."/>
            <person name="Li L."/>
            <person name="Wang T."/>
            <person name="Zhang X."/>
            <person name="Liang L."/>
        </authorList>
    </citation>
    <scope>NUCLEOTIDE SEQUENCE [LARGE SCALE GENOMIC DNA]</scope>
    <source>
        <strain evidence="3 4">6GN30</strain>
    </source>
</reference>
<feature type="compositionally biased region" description="Basic and acidic residues" evidence="1">
    <location>
        <begin position="96"/>
        <end position="110"/>
    </location>
</feature>